<keyword evidence="1" id="KW-0175">Coiled coil</keyword>
<feature type="compositionally biased region" description="Basic and acidic residues" evidence="2">
    <location>
        <begin position="234"/>
        <end position="248"/>
    </location>
</feature>
<organism evidence="3">
    <name type="scientific">Spodoptera frugiperda</name>
    <name type="common">Fall armyworm</name>
    <dbReference type="NCBI Taxonomy" id="7108"/>
    <lineage>
        <taxon>Eukaryota</taxon>
        <taxon>Metazoa</taxon>
        <taxon>Ecdysozoa</taxon>
        <taxon>Arthropoda</taxon>
        <taxon>Hexapoda</taxon>
        <taxon>Insecta</taxon>
        <taxon>Pterygota</taxon>
        <taxon>Neoptera</taxon>
        <taxon>Endopterygota</taxon>
        <taxon>Lepidoptera</taxon>
        <taxon>Glossata</taxon>
        <taxon>Ditrysia</taxon>
        <taxon>Noctuoidea</taxon>
        <taxon>Noctuidae</taxon>
        <taxon>Amphipyrinae</taxon>
        <taxon>Spodoptera</taxon>
    </lineage>
</organism>
<feature type="region of interest" description="Disordered" evidence="2">
    <location>
        <begin position="225"/>
        <end position="295"/>
    </location>
</feature>
<evidence type="ECO:0000256" key="2">
    <source>
        <dbReference type="SAM" id="MobiDB-lite"/>
    </source>
</evidence>
<proteinExistence type="predicted"/>
<evidence type="ECO:0000313" key="3">
    <source>
        <dbReference type="EMBL" id="SOQ48264.1"/>
    </source>
</evidence>
<feature type="compositionally biased region" description="Low complexity" evidence="2">
    <location>
        <begin position="249"/>
        <end position="270"/>
    </location>
</feature>
<dbReference type="EMBL" id="ODYU01006428">
    <property type="protein sequence ID" value="SOQ48264.1"/>
    <property type="molecule type" value="Genomic_DNA"/>
</dbReference>
<accession>A0A2H1W708</accession>
<sequence>MGTKPPMIINEVLALLQHIHHYVDEDDILETIKSFKKQEINDARWLLYETLDKVKQIPSRRRDSTLNIIQDITTLMKETDPKDMPDFVVKDVFKLMPITFDHFDLTKVLNDMESMKNNLSELQSKMKESNNTISDLRAEVVQLRSAVSVSKSPDTSNVNEERKAESAATSTESAVASVSPVEPESAASHSAAASTTTAVQEQARASTSTSFRAYADVAAAVESVSSQKKKVGQAKRDQANQTSSKKDTNNTLTANVANAEVAPASQSVSSPKKKVVQPKQDQVSQMSSKKDTCDNDGFIKVEKKKKKKPVYRNQCGTLPTEPDMVLRPATPTTQLYVSRLHHSTKVEDLVEYIKWQTHWTLRVERLESRYKMNYKSFVVRVPSDSLDTFLKEEFWPKGVVYRRFRGRLRDTSQRETTPLLRVH</sequence>
<reference evidence="3" key="1">
    <citation type="submission" date="2016-07" db="EMBL/GenBank/DDBJ databases">
        <authorList>
            <person name="Bretaudeau A."/>
        </authorList>
    </citation>
    <scope>NUCLEOTIDE SEQUENCE</scope>
    <source>
        <strain evidence="3">Rice</strain>
        <tissue evidence="3">Whole body</tissue>
    </source>
</reference>
<feature type="compositionally biased region" description="Low complexity" evidence="2">
    <location>
        <begin position="166"/>
        <end position="198"/>
    </location>
</feature>
<dbReference type="AlphaFoldDB" id="A0A2H1W708"/>
<feature type="coiled-coil region" evidence="1">
    <location>
        <begin position="105"/>
        <end position="146"/>
    </location>
</feature>
<name>A0A2H1W708_SPOFR</name>
<protein>
    <submittedName>
        <fullName evidence="3">SFRICE_019497</fullName>
    </submittedName>
</protein>
<evidence type="ECO:0000256" key="1">
    <source>
        <dbReference type="SAM" id="Coils"/>
    </source>
</evidence>
<gene>
    <name evidence="3" type="ORF">SFRICE_019497</name>
</gene>
<feature type="region of interest" description="Disordered" evidence="2">
    <location>
        <begin position="147"/>
        <end position="199"/>
    </location>
</feature>
<feature type="compositionally biased region" description="Polar residues" evidence="2">
    <location>
        <begin position="147"/>
        <end position="158"/>
    </location>
</feature>